<accession>A0A1F5VVJ7</accession>
<name>A0A1F5VVJ7_9BACT</name>
<dbReference type="Pfam" id="PF01927">
    <property type="entry name" value="Mut7-C"/>
    <property type="match status" value="1"/>
</dbReference>
<evidence type="ECO:0000259" key="1">
    <source>
        <dbReference type="Pfam" id="PF01927"/>
    </source>
</evidence>
<comment type="caution">
    <text evidence="2">The sequence shown here is derived from an EMBL/GenBank/DDBJ whole genome shotgun (WGS) entry which is preliminary data.</text>
</comment>
<dbReference type="InterPro" id="IPR002782">
    <property type="entry name" value="Mut7-C_RNAse_dom"/>
</dbReference>
<feature type="domain" description="Mut7-C RNAse" evidence="1">
    <location>
        <begin position="1"/>
        <end position="144"/>
    </location>
</feature>
<dbReference type="EMBL" id="MFGW01000053">
    <property type="protein sequence ID" value="OGF67425.1"/>
    <property type="molecule type" value="Genomic_DNA"/>
</dbReference>
<evidence type="ECO:0000313" key="2">
    <source>
        <dbReference type="EMBL" id="OGF67425.1"/>
    </source>
</evidence>
<sequence>MKFIADVMLGKLAKWLRIAGIDVLYNNKNNDDQLVIISNNQKRILLTRDRKLAVDKRLKEVILIENELIDKQLKEFFEKTHYKELDFFTRCILCNEMLEVVIKKHEIKEKVPIYTYLTHDEFSICNKCGRIFWKGTHRNNMKRKFEELLIE</sequence>
<gene>
    <name evidence="2" type="ORF">A2Y62_15820</name>
</gene>
<organism evidence="2 3">
    <name type="scientific">Candidatus Fischerbacteria bacterium RBG_13_37_8</name>
    <dbReference type="NCBI Taxonomy" id="1817863"/>
    <lineage>
        <taxon>Bacteria</taxon>
        <taxon>Candidatus Fischeribacteriota</taxon>
    </lineage>
</organism>
<protein>
    <recommendedName>
        <fullName evidence="1">Mut7-C RNAse domain-containing protein</fullName>
    </recommendedName>
</protein>
<dbReference type="PANTHER" id="PTHR39081:SF1">
    <property type="entry name" value="MUT7-C RNASE DOMAIN-CONTAINING PROTEIN"/>
    <property type="match status" value="1"/>
</dbReference>
<dbReference type="PANTHER" id="PTHR39081">
    <property type="entry name" value="MUT7-C DOMAIN-CONTAINING PROTEIN"/>
    <property type="match status" value="1"/>
</dbReference>
<proteinExistence type="predicted"/>
<reference evidence="2 3" key="1">
    <citation type="journal article" date="2016" name="Nat. Commun.">
        <title>Thousands of microbial genomes shed light on interconnected biogeochemical processes in an aquifer system.</title>
        <authorList>
            <person name="Anantharaman K."/>
            <person name="Brown C.T."/>
            <person name="Hug L.A."/>
            <person name="Sharon I."/>
            <person name="Castelle C.J."/>
            <person name="Probst A.J."/>
            <person name="Thomas B.C."/>
            <person name="Singh A."/>
            <person name="Wilkins M.J."/>
            <person name="Karaoz U."/>
            <person name="Brodie E.L."/>
            <person name="Williams K.H."/>
            <person name="Hubbard S.S."/>
            <person name="Banfield J.F."/>
        </authorList>
    </citation>
    <scope>NUCLEOTIDE SEQUENCE [LARGE SCALE GENOMIC DNA]</scope>
</reference>
<dbReference type="Proteomes" id="UP000178943">
    <property type="component" value="Unassembled WGS sequence"/>
</dbReference>
<evidence type="ECO:0000313" key="3">
    <source>
        <dbReference type="Proteomes" id="UP000178943"/>
    </source>
</evidence>
<dbReference type="AlphaFoldDB" id="A0A1F5VVJ7"/>